<evidence type="ECO:0000313" key="3">
    <source>
        <dbReference type="Proteomes" id="UP000823388"/>
    </source>
</evidence>
<evidence type="ECO:0000313" key="2">
    <source>
        <dbReference type="EMBL" id="KAG2540712.1"/>
    </source>
</evidence>
<dbReference type="Proteomes" id="UP000823388">
    <property type="component" value="Chromosome 9N"/>
</dbReference>
<accession>A0A8T0MX64</accession>
<proteinExistence type="predicted"/>
<dbReference type="AlphaFoldDB" id="A0A8T0MX64"/>
<protein>
    <submittedName>
        <fullName evidence="2">Uncharacterized protein</fullName>
    </submittedName>
</protein>
<feature type="compositionally biased region" description="Pro residues" evidence="1">
    <location>
        <begin position="63"/>
        <end position="75"/>
    </location>
</feature>
<feature type="region of interest" description="Disordered" evidence="1">
    <location>
        <begin position="58"/>
        <end position="79"/>
    </location>
</feature>
<name>A0A8T0MX64_PANVG</name>
<reference evidence="2" key="1">
    <citation type="submission" date="2020-05" db="EMBL/GenBank/DDBJ databases">
        <title>WGS assembly of Panicum virgatum.</title>
        <authorList>
            <person name="Lovell J.T."/>
            <person name="Jenkins J."/>
            <person name="Shu S."/>
            <person name="Juenger T.E."/>
            <person name="Schmutz J."/>
        </authorList>
    </citation>
    <scope>NUCLEOTIDE SEQUENCE</scope>
    <source>
        <strain evidence="2">AP13</strain>
    </source>
</reference>
<keyword evidence="3" id="KW-1185">Reference proteome</keyword>
<organism evidence="2 3">
    <name type="scientific">Panicum virgatum</name>
    <name type="common">Blackwell switchgrass</name>
    <dbReference type="NCBI Taxonomy" id="38727"/>
    <lineage>
        <taxon>Eukaryota</taxon>
        <taxon>Viridiplantae</taxon>
        <taxon>Streptophyta</taxon>
        <taxon>Embryophyta</taxon>
        <taxon>Tracheophyta</taxon>
        <taxon>Spermatophyta</taxon>
        <taxon>Magnoliopsida</taxon>
        <taxon>Liliopsida</taxon>
        <taxon>Poales</taxon>
        <taxon>Poaceae</taxon>
        <taxon>PACMAD clade</taxon>
        <taxon>Panicoideae</taxon>
        <taxon>Panicodae</taxon>
        <taxon>Paniceae</taxon>
        <taxon>Panicinae</taxon>
        <taxon>Panicum</taxon>
        <taxon>Panicum sect. Hiantes</taxon>
    </lineage>
</organism>
<evidence type="ECO:0000256" key="1">
    <source>
        <dbReference type="SAM" id="MobiDB-lite"/>
    </source>
</evidence>
<dbReference type="EMBL" id="CM029054">
    <property type="protein sequence ID" value="KAG2540712.1"/>
    <property type="molecule type" value="Genomic_DNA"/>
</dbReference>
<sequence>MFFLWNFDSDVRNCRATPLPSSSSPLPSSPEMARHLFSTRPPIHPLLSITLHSAIPHHLRSAPPRPAPPPQPPTHRFPHVVPRFPLAVAATSRSVRKEGREGLVRR</sequence>
<comment type="caution">
    <text evidence="2">The sequence shown here is derived from an EMBL/GenBank/DDBJ whole genome shotgun (WGS) entry which is preliminary data.</text>
</comment>
<gene>
    <name evidence="2" type="ORF">PVAP13_9NG580214</name>
</gene>